<dbReference type="InterPro" id="IPR004165">
    <property type="entry name" value="CoA_trans_fam_I"/>
</dbReference>
<dbReference type="RefSeq" id="WP_274112376.1">
    <property type="nucleotide sequence ID" value="NZ_JAPCKI010000011.1"/>
</dbReference>
<accession>A0ABT5S1Q6</accession>
<dbReference type="Pfam" id="PF01144">
    <property type="entry name" value="CoA_trans"/>
    <property type="match status" value="1"/>
</dbReference>
<comment type="caution">
    <text evidence="2">The sequence shown here is derived from an EMBL/GenBank/DDBJ whole genome shotgun (WGS) entry which is preliminary data.</text>
</comment>
<proteinExistence type="predicted"/>
<dbReference type="InterPro" id="IPR037171">
    <property type="entry name" value="NagB/RpiA_transferase-like"/>
</dbReference>
<organism evidence="2 3">
    <name type="scientific">Acidovorax benzenivorans</name>
    <dbReference type="NCBI Taxonomy" id="2987520"/>
    <lineage>
        <taxon>Bacteria</taxon>
        <taxon>Pseudomonadati</taxon>
        <taxon>Pseudomonadota</taxon>
        <taxon>Betaproteobacteria</taxon>
        <taxon>Burkholderiales</taxon>
        <taxon>Comamonadaceae</taxon>
        <taxon>Acidovorax</taxon>
    </lineage>
</organism>
<evidence type="ECO:0000256" key="1">
    <source>
        <dbReference type="ARBA" id="ARBA00022679"/>
    </source>
</evidence>
<evidence type="ECO:0000313" key="2">
    <source>
        <dbReference type="EMBL" id="MDD2179272.1"/>
    </source>
</evidence>
<dbReference type="PANTHER" id="PTHR13707:SF60">
    <property type="entry name" value="ACETATE COA-TRANSFERASE SUBUNIT ALPHA"/>
    <property type="match status" value="1"/>
</dbReference>
<protein>
    <submittedName>
        <fullName evidence="2">3-oxoacid CoA-transferase subunit A</fullName>
    </submittedName>
</protein>
<dbReference type="InterPro" id="IPR012792">
    <property type="entry name" value="3-oxoacid_CoA-transf_A"/>
</dbReference>
<dbReference type="EMBL" id="JAPCKI010000011">
    <property type="protein sequence ID" value="MDD2179272.1"/>
    <property type="molecule type" value="Genomic_DNA"/>
</dbReference>
<reference evidence="2" key="1">
    <citation type="submission" date="2022-10" db="EMBL/GenBank/DDBJ databases">
        <title>Description of microaerobic benzene degrading bacteria.</title>
        <authorList>
            <person name="Bedics A."/>
            <person name="Tancsics A."/>
            <person name="Banerjee S."/>
        </authorList>
    </citation>
    <scope>NUCLEOTIDE SEQUENCE</scope>
    <source>
        <strain evidence="2">D2M1</strain>
    </source>
</reference>
<dbReference type="PANTHER" id="PTHR13707">
    <property type="entry name" value="KETOACID-COENZYME A TRANSFERASE"/>
    <property type="match status" value="1"/>
</dbReference>
<keyword evidence="1" id="KW-0808">Transferase</keyword>
<dbReference type="SMART" id="SM00882">
    <property type="entry name" value="CoA_trans"/>
    <property type="match status" value="1"/>
</dbReference>
<evidence type="ECO:0000313" key="3">
    <source>
        <dbReference type="Proteomes" id="UP001148932"/>
    </source>
</evidence>
<name>A0ABT5S1Q6_9BURK</name>
<sequence length="229" mass="24364">MIDKLWPEAETALRDVPDGAVIGIGGFGNSGVPDELVNALIARSPRNLTLVSNNAGGGEVGVAALLKAGLIARLVCSFPRAADSYVFDELYRSRKLELELVPQGTLAERLRAAGAGVGGFYTPTGYGTPLAEGKESRVLNGRGQVLEMPLHLDYALVKAERADRWGNLTYRKLARNFGPVMATAARCTVASVSGVVPLGELDPEWVVTPGVYVHRLVQRQSVAAQRIAA</sequence>
<dbReference type="SUPFAM" id="SSF100950">
    <property type="entry name" value="NagB/RpiA/CoA transferase-like"/>
    <property type="match status" value="1"/>
</dbReference>
<dbReference type="NCBIfam" id="TIGR02429">
    <property type="entry name" value="pcaI_scoA_fam"/>
    <property type="match status" value="1"/>
</dbReference>
<dbReference type="Proteomes" id="UP001148932">
    <property type="component" value="Unassembled WGS sequence"/>
</dbReference>
<dbReference type="Gene3D" id="3.40.1080.10">
    <property type="entry name" value="Glutaconate Coenzyme A-transferase"/>
    <property type="match status" value="1"/>
</dbReference>
<gene>
    <name evidence="2" type="ORF">OIN59_17680</name>
</gene>
<keyword evidence="3" id="KW-1185">Reference proteome</keyword>